<dbReference type="InParanoid" id="A0A3Q7IMM6"/>
<proteinExistence type="predicted"/>
<evidence type="ECO:0000313" key="2">
    <source>
        <dbReference type="Proteomes" id="UP000004994"/>
    </source>
</evidence>
<keyword evidence="2" id="KW-1185">Reference proteome</keyword>
<dbReference type="EnsemblPlants" id="Solyc10g085510.2.1">
    <property type="protein sequence ID" value="Solyc10g085510.2.1.1"/>
    <property type="gene ID" value="Solyc10g085510.2"/>
</dbReference>
<dbReference type="Proteomes" id="UP000004994">
    <property type="component" value="Chromosome 10"/>
</dbReference>
<reference evidence="1" key="2">
    <citation type="submission" date="2019-01" db="UniProtKB">
        <authorList>
            <consortium name="EnsemblPlants"/>
        </authorList>
    </citation>
    <scope>IDENTIFICATION</scope>
    <source>
        <strain evidence="1">cv. Heinz 1706</strain>
    </source>
</reference>
<dbReference type="Gramene" id="Solyc10g085510.2.1">
    <property type="protein sequence ID" value="Solyc10g085510.2.1.1"/>
    <property type="gene ID" value="Solyc10g085510.2"/>
</dbReference>
<protein>
    <submittedName>
        <fullName evidence="1">Uncharacterized protein</fullName>
    </submittedName>
</protein>
<reference evidence="1" key="1">
    <citation type="journal article" date="2012" name="Nature">
        <title>The tomato genome sequence provides insights into fleshy fruit evolution.</title>
        <authorList>
            <consortium name="Tomato Genome Consortium"/>
        </authorList>
    </citation>
    <scope>NUCLEOTIDE SEQUENCE [LARGE SCALE GENOMIC DNA]</scope>
    <source>
        <strain evidence="1">cv. Heinz 1706</strain>
    </source>
</reference>
<dbReference type="AlphaFoldDB" id="A0A3Q7IMM6"/>
<sequence>MEKTSYTANVVEPPSLLFMRIAPAPPALFTVFAICSLYDSWFVSHNTILPLTSIGCNKSQYLPFTSGNNFREKFVGWKADSPSYSAPLPKTATAFIFLSVVLAPTVRIHGAPFSTVPLPVHYFLQSNIQKFPSPSPNMRQ</sequence>
<organism evidence="1">
    <name type="scientific">Solanum lycopersicum</name>
    <name type="common">Tomato</name>
    <name type="synonym">Lycopersicon esculentum</name>
    <dbReference type="NCBI Taxonomy" id="4081"/>
    <lineage>
        <taxon>Eukaryota</taxon>
        <taxon>Viridiplantae</taxon>
        <taxon>Streptophyta</taxon>
        <taxon>Embryophyta</taxon>
        <taxon>Tracheophyta</taxon>
        <taxon>Spermatophyta</taxon>
        <taxon>Magnoliopsida</taxon>
        <taxon>eudicotyledons</taxon>
        <taxon>Gunneridae</taxon>
        <taxon>Pentapetalae</taxon>
        <taxon>asterids</taxon>
        <taxon>lamiids</taxon>
        <taxon>Solanales</taxon>
        <taxon>Solanaceae</taxon>
        <taxon>Solanoideae</taxon>
        <taxon>Solaneae</taxon>
        <taxon>Solanum</taxon>
        <taxon>Solanum subgen. Lycopersicon</taxon>
    </lineage>
</organism>
<name>A0A3Q7IMM6_SOLLC</name>
<evidence type="ECO:0000313" key="1">
    <source>
        <dbReference type="EnsemblPlants" id="Solyc10g085510.2.1.1"/>
    </source>
</evidence>
<accession>A0A3Q7IMM6</accession>